<feature type="region of interest" description="Disordered" evidence="1">
    <location>
        <begin position="224"/>
        <end position="284"/>
    </location>
</feature>
<feature type="compositionally biased region" description="Basic and acidic residues" evidence="1">
    <location>
        <begin position="229"/>
        <end position="241"/>
    </location>
</feature>
<evidence type="ECO:0000313" key="3">
    <source>
        <dbReference type="Proteomes" id="UP000803844"/>
    </source>
</evidence>
<comment type="caution">
    <text evidence="2">The sequence shown here is derived from an EMBL/GenBank/DDBJ whole genome shotgun (WGS) entry which is preliminary data.</text>
</comment>
<protein>
    <submittedName>
        <fullName evidence="2">Uncharacterized protein</fullName>
    </submittedName>
</protein>
<evidence type="ECO:0000256" key="1">
    <source>
        <dbReference type="SAM" id="MobiDB-lite"/>
    </source>
</evidence>
<dbReference type="OrthoDB" id="5217616at2759"/>
<proteinExistence type="predicted"/>
<feature type="region of interest" description="Disordered" evidence="1">
    <location>
        <begin position="1"/>
        <end position="46"/>
    </location>
</feature>
<feature type="region of interest" description="Disordered" evidence="1">
    <location>
        <begin position="389"/>
        <end position="449"/>
    </location>
</feature>
<keyword evidence="3" id="KW-1185">Reference proteome</keyword>
<feature type="compositionally biased region" description="Polar residues" evidence="1">
    <location>
        <begin position="671"/>
        <end position="686"/>
    </location>
</feature>
<feature type="compositionally biased region" description="Basic and acidic residues" evidence="1">
    <location>
        <begin position="251"/>
        <end position="273"/>
    </location>
</feature>
<accession>A0A9P4Y1T5</accession>
<feature type="region of interest" description="Disordered" evidence="1">
    <location>
        <begin position="662"/>
        <end position="688"/>
    </location>
</feature>
<feature type="region of interest" description="Disordered" evidence="1">
    <location>
        <begin position="345"/>
        <end position="372"/>
    </location>
</feature>
<dbReference type="RefSeq" id="XP_040775894.1">
    <property type="nucleotide sequence ID" value="XM_040920609.1"/>
</dbReference>
<dbReference type="Proteomes" id="UP000803844">
    <property type="component" value="Unassembled WGS sequence"/>
</dbReference>
<feature type="compositionally biased region" description="Basic and acidic residues" evidence="1">
    <location>
        <begin position="438"/>
        <end position="449"/>
    </location>
</feature>
<dbReference type="GeneID" id="63837738"/>
<dbReference type="EMBL" id="MU032348">
    <property type="protein sequence ID" value="KAF3764933.1"/>
    <property type="molecule type" value="Genomic_DNA"/>
</dbReference>
<sequence>MARTKQQALKAARDPPQEPPRSKATTSRSKKQNEQNAAHQQSEQGWSKDVQIFRTALQDLAATDAVVQAAWKRLRQCFSNTFKAIIFPQTAALAPFEPFQFWAAENIGEDVLGRILRIEFADELASFNHFPMLKHTAVQSGTSIWHLLLIFGPTLFSDHRLKILRKRMYIFTANSRGKSGLADAYKRMLRYSATKRGVPIDTTSIPCAEPKPILFASDEISALGPANPEFERHPQQDDSKVEQTPQTQKFSQEEGRDHAQNRRRQDQGQDQDMRTPVPHAELIKNPYQAQMRKEKMQLPPLRGSPFIQRLQQRDIALPSTEDAGYFEEKAVGSSSTLQDDRHVILSNPDPSAAWTKEREPYSSGPLPSEGFSELTDFSERWSTAVHATSPAAAPWQCKQGTLRNISPSTTHARSSSSVSRKRPIKESPSEPNRFSDGSSKRMDKSESRDHLLEQAQHWDDETTLSILKQIEVVRSEKFIVVDDSKTYDNPALLQQVSRHSEERGTLLVPLRLDDGHCVLVVIRLKPLEYVGDHDKYGTIQYYDPARWSEGQASDKSDRTMRVARLISFMLPDRDPDPDAWHHQHCVCPDQLVRSNNRPAICLAAMCIVGSLQPSPPLPEAVDWVFWRHVILVSFLRRDPSLQLRFQHYRAETIEKTIRQGQALESRPPDGGSSSEQIQNSAQTVTMTEDRIRSRAANAKRLIGNIHQGYRIFHDLVVHIDQGNVSLKSQLDQNVLVRDRKRDNIIGIVEELSIRTRGAEDPEYKLLSSEGLELRQAASSIDVLQERLNMLHDAQDCVCKGMQELSEWREQINKAVMEGDLGMEHASME</sequence>
<reference evidence="2" key="1">
    <citation type="journal article" date="2020" name="Phytopathology">
        <title>Genome sequence of the chestnut blight fungus Cryphonectria parasitica EP155: A fundamental resource for an archetypical invasive plant pathogen.</title>
        <authorList>
            <person name="Crouch J.A."/>
            <person name="Dawe A."/>
            <person name="Aerts A."/>
            <person name="Barry K."/>
            <person name="Churchill A.C.L."/>
            <person name="Grimwood J."/>
            <person name="Hillman B."/>
            <person name="Milgroom M.G."/>
            <person name="Pangilinan J."/>
            <person name="Smith M."/>
            <person name="Salamov A."/>
            <person name="Schmutz J."/>
            <person name="Yadav J."/>
            <person name="Grigoriev I.V."/>
            <person name="Nuss D."/>
        </authorList>
    </citation>
    <scope>NUCLEOTIDE SEQUENCE</scope>
    <source>
        <strain evidence="2">EP155</strain>
    </source>
</reference>
<dbReference type="AlphaFoldDB" id="A0A9P4Y1T5"/>
<evidence type="ECO:0000313" key="2">
    <source>
        <dbReference type="EMBL" id="KAF3764933.1"/>
    </source>
</evidence>
<gene>
    <name evidence="2" type="ORF">M406DRAFT_331248</name>
</gene>
<organism evidence="2 3">
    <name type="scientific">Cryphonectria parasitica (strain ATCC 38755 / EP155)</name>
    <dbReference type="NCBI Taxonomy" id="660469"/>
    <lineage>
        <taxon>Eukaryota</taxon>
        <taxon>Fungi</taxon>
        <taxon>Dikarya</taxon>
        <taxon>Ascomycota</taxon>
        <taxon>Pezizomycotina</taxon>
        <taxon>Sordariomycetes</taxon>
        <taxon>Sordariomycetidae</taxon>
        <taxon>Diaporthales</taxon>
        <taxon>Cryphonectriaceae</taxon>
        <taxon>Cryphonectria-Endothia species complex</taxon>
        <taxon>Cryphonectria</taxon>
    </lineage>
</organism>
<name>A0A9P4Y1T5_CRYP1</name>
<feature type="compositionally biased region" description="Polar residues" evidence="1">
    <location>
        <begin position="34"/>
        <end position="45"/>
    </location>
</feature>
<feature type="compositionally biased region" description="Low complexity" evidence="1">
    <location>
        <begin position="406"/>
        <end position="418"/>
    </location>
</feature>